<evidence type="ECO:0000313" key="1">
    <source>
        <dbReference type="EMBL" id="KAK3276549.1"/>
    </source>
</evidence>
<keyword evidence="2" id="KW-1185">Reference proteome</keyword>
<dbReference type="Proteomes" id="UP001190700">
    <property type="component" value="Unassembled WGS sequence"/>
</dbReference>
<protein>
    <recommendedName>
        <fullName evidence="3">IBR domain-containing protein</fullName>
    </recommendedName>
</protein>
<comment type="caution">
    <text evidence="1">The sequence shown here is derived from an EMBL/GenBank/DDBJ whole genome shotgun (WGS) entry which is preliminary data.</text>
</comment>
<dbReference type="AlphaFoldDB" id="A0AAE0GEC0"/>
<evidence type="ECO:0000313" key="2">
    <source>
        <dbReference type="Proteomes" id="UP001190700"/>
    </source>
</evidence>
<organism evidence="1 2">
    <name type="scientific">Cymbomonas tetramitiformis</name>
    <dbReference type="NCBI Taxonomy" id="36881"/>
    <lineage>
        <taxon>Eukaryota</taxon>
        <taxon>Viridiplantae</taxon>
        <taxon>Chlorophyta</taxon>
        <taxon>Pyramimonadophyceae</taxon>
        <taxon>Pyramimonadales</taxon>
        <taxon>Pyramimonadaceae</taxon>
        <taxon>Cymbomonas</taxon>
    </lineage>
</organism>
<evidence type="ECO:0008006" key="3">
    <source>
        <dbReference type="Google" id="ProtNLM"/>
    </source>
</evidence>
<name>A0AAE0GEC0_9CHLO</name>
<reference evidence="1 2" key="1">
    <citation type="journal article" date="2015" name="Genome Biol. Evol.">
        <title>Comparative Genomics of a Bacterivorous Green Alga Reveals Evolutionary Causalities and Consequences of Phago-Mixotrophic Mode of Nutrition.</title>
        <authorList>
            <person name="Burns J.A."/>
            <person name="Paasch A."/>
            <person name="Narechania A."/>
            <person name="Kim E."/>
        </authorList>
    </citation>
    <scope>NUCLEOTIDE SEQUENCE [LARGE SCALE GENOMIC DNA]</scope>
    <source>
        <strain evidence="1 2">PLY_AMNH</strain>
    </source>
</reference>
<proteinExistence type="predicted"/>
<gene>
    <name evidence="1" type="ORF">CYMTET_15380</name>
</gene>
<dbReference type="EMBL" id="LGRX02006496">
    <property type="protein sequence ID" value="KAK3276549.1"/>
    <property type="molecule type" value="Genomic_DNA"/>
</dbReference>
<accession>A0AAE0GEC0</accession>
<sequence length="144" mass="16400">MIAGRRDETIKRSLNFGDRGRGSSTSMDRFHRRPKCPCCHLDIQADTLQENPDSCMVLKCGRCFNVFCGFCLMYSSDVAEVYHHATQWCRQNPSRPLARLPASISVREHFERLTISRMNEPSIYERVSPDAEELKRIGTGSVSA</sequence>